<keyword evidence="2" id="KW-1185">Reference proteome</keyword>
<reference evidence="1" key="1">
    <citation type="submission" date="2023-05" db="EMBL/GenBank/DDBJ databases">
        <title>Nepenthes gracilis genome sequencing.</title>
        <authorList>
            <person name="Fukushima K."/>
        </authorList>
    </citation>
    <scope>NUCLEOTIDE SEQUENCE</scope>
    <source>
        <strain evidence="1">SING2019-196</strain>
    </source>
</reference>
<dbReference type="Proteomes" id="UP001279734">
    <property type="component" value="Unassembled WGS sequence"/>
</dbReference>
<sequence>MANGQPYVVALGSTYGMGCLCYTALSSTTEEGWMSPTQVSQAGVDNRGYQYRDSEIKDEWRLRGQLLEGGSLMNPRTNFHFDHCK</sequence>
<accession>A0AAD3T4I8</accession>
<dbReference type="EMBL" id="BSYO01000026">
    <property type="protein sequence ID" value="GMH23478.1"/>
    <property type="molecule type" value="Genomic_DNA"/>
</dbReference>
<organism evidence="1 2">
    <name type="scientific">Nepenthes gracilis</name>
    <name type="common">Slender pitcher plant</name>
    <dbReference type="NCBI Taxonomy" id="150966"/>
    <lineage>
        <taxon>Eukaryota</taxon>
        <taxon>Viridiplantae</taxon>
        <taxon>Streptophyta</taxon>
        <taxon>Embryophyta</taxon>
        <taxon>Tracheophyta</taxon>
        <taxon>Spermatophyta</taxon>
        <taxon>Magnoliopsida</taxon>
        <taxon>eudicotyledons</taxon>
        <taxon>Gunneridae</taxon>
        <taxon>Pentapetalae</taxon>
        <taxon>Caryophyllales</taxon>
        <taxon>Nepenthaceae</taxon>
        <taxon>Nepenthes</taxon>
    </lineage>
</organism>
<name>A0AAD3T4I8_NEPGR</name>
<comment type="caution">
    <text evidence="1">The sequence shown here is derived from an EMBL/GenBank/DDBJ whole genome shotgun (WGS) entry which is preliminary data.</text>
</comment>
<evidence type="ECO:0000313" key="2">
    <source>
        <dbReference type="Proteomes" id="UP001279734"/>
    </source>
</evidence>
<gene>
    <name evidence="1" type="ORF">Nepgr_025321</name>
</gene>
<proteinExistence type="predicted"/>
<protein>
    <submittedName>
        <fullName evidence="1">Uncharacterized protein</fullName>
    </submittedName>
</protein>
<dbReference type="AlphaFoldDB" id="A0AAD3T4I8"/>
<evidence type="ECO:0000313" key="1">
    <source>
        <dbReference type="EMBL" id="GMH23478.1"/>
    </source>
</evidence>